<sequence length="54" mass="6190">MLTIIPRTLGCLRLTDYIRQYDIGCKPAQKGRDPRYSREARPLASYKSLINSSC</sequence>
<protein>
    <submittedName>
        <fullName evidence="1">Uncharacterized protein</fullName>
    </submittedName>
</protein>
<name>A0ABQ1W0I9_9BACL</name>
<reference evidence="2" key="1">
    <citation type="journal article" date="2019" name="Int. J. Syst. Evol. Microbiol.">
        <title>The Global Catalogue of Microorganisms (GCM) 10K type strain sequencing project: providing services to taxonomists for standard genome sequencing and annotation.</title>
        <authorList>
            <consortium name="The Broad Institute Genomics Platform"/>
            <consortium name="The Broad Institute Genome Sequencing Center for Infectious Disease"/>
            <person name="Wu L."/>
            <person name="Ma J."/>
        </authorList>
    </citation>
    <scope>NUCLEOTIDE SEQUENCE [LARGE SCALE GENOMIC DNA]</scope>
    <source>
        <strain evidence="2">CGMCC 1.15420</strain>
    </source>
</reference>
<dbReference type="Proteomes" id="UP000608420">
    <property type="component" value="Unassembled WGS sequence"/>
</dbReference>
<comment type="caution">
    <text evidence="1">The sequence shown here is derived from an EMBL/GenBank/DDBJ whole genome shotgun (WGS) entry which is preliminary data.</text>
</comment>
<evidence type="ECO:0000313" key="1">
    <source>
        <dbReference type="EMBL" id="GGG07495.1"/>
    </source>
</evidence>
<dbReference type="EMBL" id="BMIW01000024">
    <property type="protein sequence ID" value="GGG07495.1"/>
    <property type="molecule type" value="Genomic_DNA"/>
</dbReference>
<organism evidence="1 2">
    <name type="scientific">Paenibacillus aceti</name>
    <dbReference type="NCBI Taxonomy" id="1820010"/>
    <lineage>
        <taxon>Bacteria</taxon>
        <taxon>Bacillati</taxon>
        <taxon>Bacillota</taxon>
        <taxon>Bacilli</taxon>
        <taxon>Bacillales</taxon>
        <taxon>Paenibacillaceae</taxon>
        <taxon>Paenibacillus</taxon>
    </lineage>
</organism>
<proteinExistence type="predicted"/>
<evidence type="ECO:0000313" key="2">
    <source>
        <dbReference type="Proteomes" id="UP000608420"/>
    </source>
</evidence>
<keyword evidence="2" id="KW-1185">Reference proteome</keyword>
<gene>
    <name evidence="1" type="ORF">GCM10010913_31670</name>
</gene>
<accession>A0ABQ1W0I9</accession>